<evidence type="ECO:0000256" key="1">
    <source>
        <dbReference type="SAM" id="MobiDB-lite"/>
    </source>
</evidence>
<comment type="caution">
    <text evidence="2">The sequence shown here is derived from an EMBL/GenBank/DDBJ whole genome shotgun (WGS) entry which is preliminary data.</text>
</comment>
<evidence type="ECO:0000313" key="3">
    <source>
        <dbReference type="Proteomes" id="UP001642260"/>
    </source>
</evidence>
<dbReference type="AlphaFoldDB" id="A0ABC8JM31"/>
<dbReference type="Proteomes" id="UP001642260">
    <property type="component" value="Unassembled WGS sequence"/>
</dbReference>
<gene>
    <name evidence="2" type="ORF">ERUC_LOCUS11080</name>
</gene>
<sequence length="75" mass="8521">MKASKPAAGMCSRCGRGARIADMKTSTRGSMEKAPHHRHNRFKWSTNEFQNRLSSLRGTRGHAYERGMSIWLATR</sequence>
<feature type="region of interest" description="Disordered" evidence="1">
    <location>
        <begin position="19"/>
        <end position="38"/>
    </location>
</feature>
<dbReference type="EMBL" id="CAKOAT010107932">
    <property type="protein sequence ID" value="CAH8327416.1"/>
    <property type="molecule type" value="Genomic_DNA"/>
</dbReference>
<keyword evidence="3" id="KW-1185">Reference proteome</keyword>
<name>A0ABC8JM31_ERUVS</name>
<protein>
    <submittedName>
        <fullName evidence="2">Uncharacterized protein</fullName>
    </submittedName>
</protein>
<proteinExistence type="predicted"/>
<reference evidence="2 3" key="1">
    <citation type="submission" date="2022-03" db="EMBL/GenBank/DDBJ databases">
        <authorList>
            <person name="Macdonald S."/>
            <person name="Ahmed S."/>
            <person name="Newling K."/>
        </authorList>
    </citation>
    <scope>NUCLEOTIDE SEQUENCE [LARGE SCALE GENOMIC DNA]</scope>
</reference>
<accession>A0ABC8JM31</accession>
<evidence type="ECO:0000313" key="2">
    <source>
        <dbReference type="EMBL" id="CAH8327416.1"/>
    </source>
</evidence>
<organism evidence="2 3">
    <name type="scientific">Eruca vesicaria subsp. sativa</name>
    <name type="common">Garden rocket</name>
    <name type="synonym">Eruca sativa</name>
    <dbReference type="NCBI Taxonomy" id="29727"/>
    <lineage>
        <taxon>Eukaryota</taxon>
        <taxon>Viridiplantae</taxon>
        <taxon>Streptophyta</taxon>
        <taxon>Embryophyta</taxon>
        <taxon>Tracheophyta</taxon>
        <taxon>Spermatophyta</taxon>
        <taxon>Magnoliopsida</taxon>
        <taxon>eudicotyledons</taxon>
        <taxon>Gunneridae</taxon>
        <taxon>Pentapetalae</taxon>
        <taxon>rosids</taxon>
        <taxon>malvids</taxon>
        <taxon>Brassicales</taxon>
        <taxon>Brassicaceae</taxon>
        <taxon>Brassiceae</taxon>
        <taxon>Eruca</taxon>
    </lineage>
</organism>